<comment type="caution">
    <text evidence="2">The sequence shown here is derived from an EMBL/GenBank/DDBJ whole genome shotgun (WGS) entry which is preliminary data.</text>
</comment>
<feature type="region of interest" description="Disordered" evidence="1">
    <location>
        <begin position="215"/>
        <end position="237"/>
    </location>
</feature>
<dbReference type="Proteomes" id="UP001150569">
    <property type="component" value="Unassembled WGS sequence"/>
</dbReference>
<reference evidence="2" key="1">
    <citation type="submission" date="2022-07" db="EMBL/GenBank/DDBJ databases">
        <title>Phylogenomic reconstructions and comparative analyses of Kickxellomycotina fungi.</title>
        <authorList>
            <person name="Reynolds N.K."/>
            <person name="Stajich J.E."/>
            <person name="Barry K."/>
            <person name="Grigoriev I.V."/>
            <person name="Crous P."/>
            <person name="Smith M.E."/>
        </authorList>
    </citation>
    <scope>NUCLEOTIDE SEQUENCE</scope>
    <source>
        <strain evidence="2">RSA 861</strain>
    </source>
</reference>
<evidence type="ECO:0000313" key="2">
    <source>
        <dbReference type="EMBL" id="KAJ1925626.1"/>
    </source>
</evidence>
<evidence type="ECO:0000313" key="3">
    <source>
        <dbReference type="Proteomes" id="UP001150569"/>
    </source>
</evidence>
<dbReference type="EMBL" id="JANBPT010000215">
    <property type="protein sequence ID" value="KAJ1925626.1"/>
    <property type="molecule type" value="Genomic_DNA"/>
</dbReference>
<protein>
    <submittedName>
        <fullName evidence="2">Uncharacterized protein</fullName>
    </submittedName>
</protein>
<organism evidence="2 3">
    <name type="scientific">Tieghemiomyces parasiticus</name>
    <dbReference type="NCBI Taxonomy" id="78921"/>
    <lineage>
        <taxon>Eukaryota</taxon>
        <taxon>Fungi</taxon>
        <taxon>Fungi incertae sedis</taxon>
        <taxon>Zoopagomycota</taxon>
        <taxon>Kickxellomycotina</taxon>
        <taxon>Dimargaritomycetes</taxon>
        <taxon>Dimargaritales</taxon>
        <taxon>Dimargaritaceae</taxon>
        <taxon>Tieghemiomyces</taxon>
    </lineage>
</organism>
<feature type="compositionally biased region" description="Low complexity" evidence="1">
    <location>
        <begin position="225"/>
        <end position="234"/>
    </location>
</feature>
<gene>
    <name evidence="2" type="ORF">IWQ60_004449</name>
</gene>
<sequence length="390" mass="43236">MLRSLALRFPSAAVCPVRVPIRLPRGPLGMRAYSADQSTGPGIARSASEVATRAVCLQLVMARWGMEMALKMGHGDEETKTKALENIAKTSEEPIIAQNLSAKEHELMAKEDGQWDRDDLQCHGHWESLGVLLWMLTNKVDLPPYYEMFSRPLLFNTTGVLPAVPKTIHDFVGNAQHSHARRTPAEVQRAIDIAEAWYWRAHAQRLLTTREELGLDRADHGPSGSGNQSSSQDSFLQASPTMVQAADVAKLPRGFVKLLRGLPDAISRASRLAHEHKLIEAVAEDDFGIDSNALYVNLGVNKNIPLNDDGSPMEYPVNWIPYHRVDASGMYLLTDIAQHRMLAFNWLTGTVQDWDADLTELPSINPVSSLWAPFTEAAREDAKDDGSDRT</sequence>
<proteinExistence type="predicted"/>
<keyword evidence="3" id="KW-1185">Reference proteome</keyword>
<dbReference type="OrthoDB" id="2103572at2759"/>
<evidence type="ECO:0000256" key="1">
    <source>
        <dbReference type="SAM" id="MobiDB-lite"/>
    </source>
</evidence>
<accession>A0A9W8ADN5</accession>
<name>A0A9W8ADN5_9FUNG</name>
<dbReference type="AlphaFoldDB" id="A0A9W8ADN5"/>